<keyword evidence="2" id="KW-1185">Reference proteome</keyword>
<evidence type="ECO:0008006" key="3">
    <source>
        <dbReference type="Google" id="ProtNLM"/>
    </source>
</evidence>
<dbReference type="EMBL" id="BAAFRS010000020">
    <property type="protein sequence ID" value="GAB1219308.1"/>
    <property type="molecule type" value="Genomic_DNA"/>
</dbReference>
<name>A0ABQ0D8X4_9EUKA</name>
<organism evidence="1 2">
    <name type="scientific">Entamoeba nuttalli</name>
    <dbReference type="NCBI Taxonomy" id="412467"/>
    <lineage>
        <taxon>Eukaryota</taxon>
        <taxon>Amoebozoa</taxon>
        <taxon>Evosea</taxon>
        <taxon>Archamoebae</taxon>
        <taxon>Mastigamoebida</taxon>
        <taxon>Entamoebidae</taxon>
        <taxon>Entamoeba</taxon>
    </lineage>
</organism>
<proteinExistence type="predicted"/>
<sequence>MKKVLESNKDYNERNLEIFILTECEVTSFEDFEKICQSQKQEICLKTLCKGKICKTCNKTLCNGCFNLSDHESHEIESVEEINICWCGNALEGYLGCKDHNSNIQLIQRQNNIKDRIRLLVLEIYNYCINLFIHYEDKKEVLTSVFRTLLKFLQFTKVLNTIHECLKEKEIIQFCSYYEELLKKQEHLPFMKYYSLVIELLFINSQFQTTCFTLIEQNLLPIKLLHLFNAPFYLPPTSYLQCKLILKTLIQQLQFQQTVQSFQYQHKLIVRKCQSSFYSNIQLVKDIINFIDDSLLFLYIEFIIKLNEMLSNNIIFDSPNISFLVLHQYIKIVVEISWKIIDQISNELLLKLIEIISFYLKEHLTLLYRNNQFYDILIGLLLIELDKRKIVNNVIQSILPECIQISFIRLSSYHQFIPQMDFNFENEIYPLRDNPILPYEYQTSISFAQGIGYQYPIAKISSIFALLNYELKTNGFKSFIKKFKEHHFDESFIYQLLLHCIIFEPNSTHFIQSSMDLVQLFTSPTQICHKDSITLLVQKHSLQLPLSIDIFNPLFLLAPQNDQKHIFHLYSTLCYAYDFPLLCGDAVDGWKKELLTDQEILINLNAIITRKNEFTILLIEFLWLRINSNCIIQTHPVNKRIATILKIFSTQNILCSNTIWRLVSEYNQIDSNLYEEFYKIAINHSK</sequence>
<comment type="caution">
    <text evidence="1">The sequence shown here is derived from an EMBL/GenBank/DDBJ whole genome shotgun (WGS) entry which is preliminary data.</text>
</comment>
<evidence type="ECO:0000313" key="2">
    <source>
        <dbReference type="Proteomes" id="UP001628156"/>
    </source>
</evidence>
<evidence type="ECO:0000313" key="1">
    <source>
        <dbReference type="EMBL" id="GAB1219308.1"/>
    </source>
</evidence>
<dbReference type="Proteomes" id="UP001628156">
    <property type="component" value="Unassembled WGS sequence"/>
</dbReference>
<accession>A0ABQ0D8X4</accession>
<gene>
    <name evidence="1" type="ORF">ENUP19_0020G0028</name>
</gene>
<reference evidence="1 2" key="1">
    <citation type="journal article" date="2019" name="PLoS Negl. Trop. Dis.">
        <title>Whole genome sequencing of Entamoeba nuttalli reveals mammalian host-related molecular signatures and a novel octapeptide-repeat surface protein.</title>
        <authorList>
            <person name="Tanaka M."/>
            <person name="Makiuchi T."/>
            <person name="Komiyama T."/>
            <person name="Shiina T."/>
            <person name="Osaki K."/>
            <person name="Tachibana H."/>
        </authorList>
    </citation>
    <scope>NUCLEOTIDE SEQUENCE [LARGE SCALE GENOMIC DNA]</scope>
    <source>
        <strain evidence="1 2">P19-061405</strain>
    </source>
</reference>
<protein>
    <recommendedName>
        <fullName evidence="3">B box-type domain-containing protein</fullName>
    </recommendedName>
</protein>